<evidence type="ECO:0000313" key="8">
    <source>
        <dbReference type="Proteomes" id="UP000812440"/>
    </source>
</evidence>
<evidence type="ECO:0000256" key="3">
    <source>
        <dbReference type="ARBA" id="ARBA00030688"/>
    </source>
</evidence>
<dbReference type="OrthoDB" id="786951at2759"/>
<feature type="region of interest" description="Disordered" evidence="5">
    <location>
        <begin position="1"/>
        <end position="29"/>
    </location>
</feature>
<feature type="domain" description="G-patch" evidence="6">
    <location>
        <begin position="90"/>
        <end position="136"/>
    </location>
</feature>
<accession>A0A8T2JFP3</accession>
<comment type="similarity">
    <text evidence="1">Belongs to the GPATCH11 family.</text>
</comment>
<dbReference type="GO" id="GO:0003676">
    <property type="term" value="F:nucleic acid binding"/>
    <property type="evidence" value="ECO:0007669"/>
    <property type="project" value="InterPro"/>
</dbReference>
<dbReference type="InterPro" id="IPR039249">
    <property type="entry name" value="GPATCH11"/>
</dbReference>
<dbReference type="AlphaFoldDB" id="A0A8T2JFP3"/>
<sequence>MIMCNSHRETGSPGTMSTKGQEEEEEDYMSDTFINSLQDIRPGMPMARKIKESYQKEEKHKEANIKNRQRKIIEVEKERRDTKLNEALGNENKGFALLQKMGYKKGQALGKKGDGIVEPIPLNIKTGRSGIGHEEMIKRKAEENLENYKRKIQTRKHAEEQATDDFRMRMRNKKEEIKLKSDFSKSQRACLLLDEQKGISTPRELWYWPKLQQETNEETEEDDDDDNITEEELDVLDKLQILTSYLRGEHLFCIWCGTTYQDEEDMVSNCPGDTAEDHN</sequence>
<dbReference type="SMART" id="SM00443">
    <property type="entry name" value="G_patch"/>
    <property type="match status" value="1"/>
</dbReference>
<dbReference type="SMART" id="SM01173">
    <property type="entry name" value="DUF4187"/>
    <property type="match status" value="1"/>
</dbReference>
<evidence type="ECO:0000256" key="2">
    <source>
        <dbReference type="ARBA" id="ARBA00021978"/>
    </source>
</evidence>
<feature type="compositionally biased region" description="Basic and acidic residues" evidence="5">
    <location>
        <begin position="1"/>
        <end position="10"/>
    </location>
</feature>
<evidence type="ECO:0000256" key="4">
    <source>
        <dbReference type="SAM" id="Coils"/>
    </source>
</evidence>
<dbReference type="Pfam" id="PF13821">
    <property type="entry name" value="DUF4187"/>
    <property type="match status" value="1"/>
</dbReference>
<gene>
    <name evidence="7" type="ORF">GDO86_009352</name>
</gene>
<proteinExistence type="inferred from homology"/>
<evidence type="ECO:0000256" key="1">
    <source>
        <dbReference type="ARBA" id="ARBA00007140"/>
    </source>
</evidence>
<keyword evidence="8" id="KW-1185">Reference proteome</keyword>
<evidence type="ECO:0000259" key="6">
    <source>
        <dbReference type="PROSITE" id="PS50174"/>
    </source>
</evidence>
<dbReference type="Proteomes" id="UP000812440">
    <property type="component" value="Chromosome 5"/>
</dbReference>
<feature type="coiled-coil region" evidence="4">
    <location>
        <begin position="131"/>
        <end position="158"/>
    </location>
</feature>
<dbReference type="EMBL" id="JAACNH010000004">
    <property type="protein sequence ID" value="KAG8444135.1"/>
    <property type="molecule type" value="Genomic_DNA"/>
</dbReference>
<organism evidence="7 8">
    <name type="scientific">Hymenochirus boettgeri</name>
    <name type="common">Congo dwarf clawed frog</name>
    <dbReference type="NCBI Taxonomy" id="247094"/>
    <lineage>
        <taxon>Eukaryota</taxon>
        <taxon>Metazoa</taxon>
        <taxon>Chordata</taxon>
        <taxon>Craniata</taxon>
        <taxon>Vertebrata</taxon>
        <taxon>Euteleostomi</taxon>
        <taxon>Amphibia</taxon>
        <taxon>Batrachia</taxon>
        <taxon>Anura</taxon>
        <taxon>Pipoidea</taxon>
        <taxon>Pipidae</taxon>
        <taxon>Pipinae</taxon>
        <taxon>Hymenochirus</taxon>
    </lineage>
</organism>
<dbReference type="InterPro" id="IPR000467">
    <property type="entry name" value="G_patch_dom"/>
</dbReference>
<evidence type="ECO:0000313" key="7">
    <source>
        <dbReference type="EMBL" id="KAG8444135.1"/>
    </source>
</evidence>
<keyword evidence="4" id="KW-0175">Coiled coil</keyword>
<dbReference type="PANTHER" id="PTHR21032:SF0">
    <property type="entry name" value="G PATCH DOMAIN-CONTAINING PROTEIN 11"/>
    <property type="match status" value="1"/>
</dbReference>
<comment type="caution">
    <text evidence="7">The sequence shown here is derived from an EMBL/GenBank/DDBJ whole genome shotgun (WGS) entry which is preliminary data.</text>
</comment>
<dbReference type="GO" id="GO:0000776">
    <property type="term" value="C:kinetochore"/>
    <property type="evidence" value="ECO:0007669"/>
    <property type="project" value="TreeGrafter"/>
</dbReference>
<dbReference type="PROSITE" id="PS50174">
    <property type="entry name" value="G_PATCH"/>
    <property type="match status" value="1"/>
</dbReference>
<name>A0A8T2JFP3_9PIPI</name>
<evidence type="ECO:0000256" key="5">
    <source>
        <dbReference type="SAM" id="MobiDB-lite"/>
    </source>
</evidence>
<protein>
    <recommendedName>
        <fullName evidence="2">G patch domain-containing protein 11</fullName>
    </recommendedName>
    <alternativeName>
        <fullName evidence="3">Coiled-coil domain-containing protein 75</fullName>
    </alternativeName>
</protein>
<dbReference type="InterPro" id="IPR025239">
    <property type="entry name" value="DUF4187"/>
</dbReference>
<reference evidence="7" key="1">
    <citation type="thesis" date="2020" institute="ProQuest LLC" country="789 East Eisenhower Parkway, Ann Arbor, MI, USA">
        <title>Comparative Genomics and Chromosome Evolution.</title>
        <authorList>
            <person name="Mudd A.B."/>
        </authorList>
    </citation>
    <scope>NUCLEOTIDE SEQUENCE</scope>
    <source>
        <strain evidence="7">Female2</strain>
        <tissue evidence="7">Blood</tissue>
    </source>
</reference>
<dbReference type="PANTHER" id="PTHR21032">
    <property type="entry name" value="G PATCH DOMAIN-CONTAINING PROTEIN 11"/>
    <property type="match status" value="1"/>
</dbReference>
<dbReference type="Pfam" id="PF01585">
    <property type="entry name" value="G-patch"/>
    <property type="match status" value="1"/>
</dbReference>